<dbReference type="Proteomes" id="UP000327013">
    <property type="component" value="Unassembled WGS sequence"/>
</dbReference>
<dbReference type="OrthoDB" id="2832284at2759"/>
<dbReference type="GO" id="GO:0046872">
    <property type="term" value="F:metal ion binding"/>
    <property type="evidence" value="ECO:0007669"/>
    <property type="project" value="UniProtKB-KW"/>
</dbReference>
<evidence type="ECO:0000256" key="5">
    <source>
        <dbReference type="ARBA" id="ARBA00036832"/>
    </source>
</evidence>
<feature type="domain" description="Amidohydrolase-related" evidence="9">
    <location>
        <begin position="10"/>
        <end position="322"/>
    </location>
</feature>
<dbReference type="GO" id="GO:0019748">
    <property type="term" value="P:secondary metabolic process"/>
    <property type="evidence" value="ECO:0007669"/>
    <property type="project" value="TreeGrafter"/>
</dbReference>
<dbReference type="GO" id="GO:0047596">
    <property type="term" value="F:6-methylsalicylate decarboxylase activity"/>
    <property type="evidence" value="ECO:0007669"/>
    <property type="project" value="UniProtKB-EC"/>
</dbReference>
<reference evidence="10 11" key="1">
    <citation type="submission" date="2019-06" db="EMBL/GenBank/DDBJ databases">
        <title>A chromosomal-level reference genome of Carpinus fangiana (Coryloideae, Betulaceae).</title>
        <authorList>
            <person name="Yang X."/>
            <person name="Wang Z."/>
            <person name="Zhang L."/>
            <person name="Hao G."/>
            <person name="Liu J."/>
            <person name="Yang Y."/>
        </authorList>
    </citation>
    <scope>NUCLEOTIDE SEQUENCE [LARGE SCALE GENOMIC DNA]</scope>
    <source>
        <strain evidence="10">Cfa_2016G</strain>
        <tissue evidence="10">Leaf</tissue>
    </source>
</reference>
<evidence type="ECO:0000256" key="4">
    <source>
        <dbReference type="ARBA" id="ARBA00023239"/>
    </source>
</evidence>
<dbReference type="GO" id="GO:0016787">
    <property type="term" value="F:hydrolase activity"/>
    <property type="evidence" value="ECO:0007669"/>
    <property type="project" value="InterPro"/>
</dbReference>
<dbReference type="EMBL" id="VIBQ01000009">
    <property type="protein sequence ID" value="KAB8336709.1"/>
    <property type="molecule type" value="Genomic_DNA"/>
</dbReference>
<dbReference type="InterPro" id="IPR032466">
    <property type="entry name" value="Metal_Hydrolase"/>
</dbReference>
<dbReference type="Gene3D" id="3.20.20.140">
    <property type="entry name" value="Metal-dependent hydrolases"/>
    <property type="match status" value="1"/>
</dbReference>
<gene>
    <name evidence="10" type="ORF">FH972_021019</name>
</gene>
<evidence type="ECO:0000313" key="10">
    <source>
        <dbReference type="EMBL" id="KAB8336709.1"/>
    </source>
</evidence>
<keyword evidence="3" id="KW-0862">Zinc</keyword>
<feature type="transmembrane region" description="Helical" evidence="8">
    <location>
        <begin position="345"/>
        <end position="365"/>
    </location>
</feature>
<dbReference type="PANTHER" id="PTHR21240:SF29">
    <property type="entry name" value="AMIDOHYDROLASE-RELATED DOMAIN-CONTAINING PROTEIN"/>
    <property type="match status" value="1"/>
</dbReference>
<organism evidence="10 11">
    <name type="scientific">Carpinus fangiana</name>
    <dbReference type="NCBI Taxonomy" id="176857"/>
    <lineage>
        <taxon>Eukaryota</taxon>
        <taxon>Viridiplantae</taxon>
        <taxon>Streptophyta</taxon>
        <taxon>Embryophyta</taxon>
        <taxon>Tracheophyta</taxon>
        <taxon>Spermatophyta</taxon>
        <taxon>Magnoliopsida</taxon>
        <taxon>eudicotyledons</taxon>
        <taxon>Gunneridae</taxon>
        <taxon>Pentapetalae</taxon>
        <taxon>rosids</taxon>
        <taxon>fabids</taxon>
        <taxon>Fagales</taxon>
        <taxon>Betulaceae</taxon>
        <taxon>Carpinus</taxon>
    </lineage>
</organism>
<dbReference type="PANTHER" id="PTHR21240">
    <property type="entry name" value="2-AMINO-3-CARBOXYLMUCONATE-6-SEMIALDEHYDE DECARBOXYLASE"/>
    <property type="match status" value="1"/>
</dbReference>
<keyword evidence="4 7" id="KW-0456">Lyase</keyword>
<dbReference type="InterPro" id="IPR006680">
    <property type="entry name" value="Amidohydro-rel"/>
</dbReference>
<comment type="caution">
    <text evidence="10">The sequence shown here is derived from an EMBL/GenBank/DDBJ whole genome shotgun (WGS) entry which is preliminary data.</text>
</comment>
<evidence type="ECO:0000256" key="6">
    <source>
        <dbReference type="ARBA" id="ARBA00038889"/>
    </source>
</evidence>
<dbReference type="InterPro" id="IPR032465">
    <property type="entry name" value="ACMSD"/>
</dbReference>
<comment type="catalytic activity">
    <reaction evidence="5">
        <text>6-methylsalicylate + H(+) = 3-methylphenol + CO2</text>
        <dbReference type="Rhea" id="RHEA:23112"/>
        <dbReference type="ChEBI" id="CHEBI:15378"/>
        <dbReference type="ChEBI" id="CHEBI:16526"/>
        <dbReference type="ChEBI" id="CHEBI:17231"/>
        <dbReference type="ChEBI" id="CHEBI:36658"/>
        <dbReference type="EC" id="4.1.1.52"/>
    </reaction>
    <physiologicalReaction direction="left-to-right" evidence="5">
        <dbReference type="Rhea" id="RHEA:23113"/>
    </physiologicalReaction>
</comment>
<keyword evidence="8" id="KW-0812">Transmembrane</keyword>
<dbReference type="Pfam" id="PF04909">
    <property type="entry name" value="Amidohydro_2"/>
    <property type="match status" value="1"/>
</dbReference>
<evidence type="ECO:0000256" key="1">
    <source>
        <dbReference type="ARBA" id="ARBA00005871"/>
    </source>
</evidence>
<evidence type="ECO:0000256" key="7">
    <source>
        <dbReference type="RuleBase" id="RU366045"/>
    </source>
</evidence>
<proteinExistence type="inferred from homology"/>
<evidence type="ECO:0000313" key="11">
    <source>
        <dbReference type="Proteomes" id="UP000327013"/>
    </source>
</evidence>
<keyword evidence="8" id="KW-1133">Transmembrane helix</keyword>
<dbReference type="GO" id="GO:0005829">
    <property type="term" value="C:cytosol"/>
    <property type="evidence" value="ECO:0007669"/>
    <property type="project" value="TreeGrafter"/>
</dbReference>
<accession>A0A5N6KNP5</accession>
<evidence type="ECO:0000256" key="3">
    <source>
        <dbReference type="ARBA" id="ARBA00022833"/>
    </source>
</evidence>
<keyword evidence="7" id="KW-0210">Decarboxylase</keyword>
<comment type="similarity">
    <text evidence="1">Belongs to the metallo-dependent hydrolases superfamily. ACMSD family.</text>
</comment>
<keyword evidence="11" id="KW-1185">Reference proteome</keyword>
<evidence type="ECO:0000256" key="2">
    <source>
        <dbReference type="ARBA" id="ARBA00022723"/>
    </source>
</evidence>
<keyword evidence="8" id="KW-0472">Membrane</keyword>
<keyword evidence="2" id="KW-0479">Metal-binding</keyword>
<dbReference type="AlphaFoldDB" id="A0A5N6KNP5"/>
<evidence type="ECO:0000256" key="8">
    <source>
        <dbReference type="SAM" id="Phobius"/>
    </source>
</evidence>
<name>A0A5N6KNP5_9ROSI</name>
<sequence length="375" mass="41721">MGRPPMTGRVDVHHHWLPEAYVKALHDAGGDPSGWTVPKWNIHDDKKFSSRIGVSKVIFSITAPGAEIANDGPASIVKLARKMNEEAAQLRDSSPDEYGFFASLPSLLQEEDAINEIVYCLDVLKADGVTLFTRYGSDNHYLGHPNFARIWATLNERSAVVFVHPTHAVDTNLVNSHLPQPMIDYPHETTRTAIDLVMSKTVRNNPKCKIILSHAGGTLPYLALRPAMMLPHTPFQVGMTPETFLEDARSFYFDLALSGTRYQLGALLDFAKPGHILFGSDYPYAPSAAIEQMNRGLDDFTWSSEGKELYHAMQANALRLFPRLAKSSLSVPTANKSGKVALTNAYFRSIIVWFAVSSLLCLLSLRMAPLYWSRF</sequence>
<protein>
    <recommendedName>
        <fullName evidence="6">6-methylsalicylate decarboxylase</fullName>
        <ecNumber evidence="6">4.1.1.52</ecNumber>
    </recommendedName>
</protein>
<dbReference type="SUPFAM" id="SSF51556">
    <property type="entry name" value="Metallo-dependent hydrolases"/>
    <property type="match status" value="1"/>
</dbReference>
<evidence type="ECO:0000259" key="9">
    <source>
        <dbReference type="Pfam" id="PF04909"/>
    </source>
</evidence>
<dbReference type="EC" id="4.1.1.52" evidence="6"/>